<dbReference type="GeneID" id="63713974"/>
<reference evidence="2 3" key="1">
    <citation type="journal article" date="2016" name="Sci. Rep.">
        <title>Insights into Adaptations to a Near-Obligate Nematode Endoparasitic Lifestyle from the Finished Genome of Drechmeria coniospora.</title>
        <authorList>
            <person name="Zhang L."/>
            <person name="Zhou Z."/>
            <person name="Guo Q."/>
            <person name="Fokkens L."/>
            <person name="Miskei M."/>
            <person name="Pocsi I."/>
            <person name="Zhang W."/>
            <person name="Chen M."/>
            <person name="Wang L."/>
            <person name="Sun Y."/>
            <person name="Donzelli B.G."/>
            <person name="Gibson D.M."/>
            <person name="Nelson D.R."/>
            <person name="Luo J.G."/>
            <person name="Rep M."/>
            <person name="Liu H."/>
            <person name="Yang S."/>
            <person name="Wang J."/>
            <person name="Krasnoff S.B."/>
            <person name="Xu Y."/>
            <person name="Molnar I."/>
            <person name="Lin M."/>
        </authorList>
    </citation>
    <scope>NUCLEOTIDE SEQUENCE [LARGE SCALE GENOMIC DNA]</scope>
    <source>
        <strain evidence="2 3">ARSEF 6962</strain>
    </source>
</reference>
<dbReference type="InParanoid" id="A0A151GSW3"/>
<feature type="region of interest" description="Disordered" evidence="1">
    <location>
        <begin position="1"/>
        <end position="30"/>
    </location>
</feature>
<name>A0A151GSW3_DRECN</name>
<feature type="region of interest" description="Disordered" evidence="1">
    <location>
        <begin position="207"/>
        <end position="371"/>
    </location>
</feature>
<sequence>MSPPPRRRSARLAGVIPKPKSAPELSSVAEHDATTLARNVPTSLDVVVSPASTPVRQRPVTPVSSSLKPPRNEMHPSKTHLTTGKPDVALRLGFSDVPTHNDGHAAGLTATPSKVAGLPSSPFTFRFSRQVTDSTLSGEARRMMDEIRSKAVKIKEDLVAQREAEEPPAVGERVIAIPKGKSGRYSAAHMTEFKKMDSIENHASAWRAQNGRFSPVKSSLKRSPSKASLDATPTAPASALKPCPPRMETSQRPKSGLKRTSSVANLGYGPQGEEPKVTGIPTAVARPLSAVKDVRNLPSIKRHKKREEDDASTSRPVARGDGGAESLPKPRSGLARLMSPTKASMAHAAGLKKATGSLPSPSKINAPAPTATASKITVGSVLGSMDTRRRMVSPRHFQKAKSILRGQRLDTDSPRSAIPQPVPQAPPGPGPLRNGGDLPPLPLTTPRRKLSKRVAFTPEAADPVTPQESPSRKKLASALGRSPLRAITRYPAVDEVSSGSQPQDNPYPDLSPLKRMMTPQAAAVKDGSASVPGKFTFRTDHTIKFGDAPAEGFGASPGQAGLRHVRGSIMPLTSIPGSFPAPPSPSSHPDKENTVPSPNRVLPGTAHGLANKKRHRANTDEEDADEEAASRAAKKRKNENVPEGQALLAPRFMAAAAAAAATAAHSAKKIDLDRTPIKPRGWSASPSKKGPLLSMSRLNMLARPKKRG</sequence>
<feature type="compositionally biased region" description="Basic residues" evidence="1">
    <location>
        <begin position="390"/>
        <end position="399"/>
    </location>
</feature>
<feature type="compositionally biased region" description="Pro residues" evidence="1">
    <location>
        <begin position="420"/>
        <end position="430"/>
    </location>
</feature>
<evidence type="ECO:0000313" key="3">
    <source>
        <dbReference type="Proteomes" id="UP000076580"/>
    </source>
</evidence>
<accession>A0A151GSW3</accession>
<feature type="compositionally biased region" description="Polar residues" evidence="1">
    <location>
        <begin position="248"/>
        <end position="264"/>
    </location>
</feature>
<dbReference type="EMBL" id="LAYC01000001">
    <property type="protein sequence ID" value="KYK60195.1"/>
    <property type="molecule type" value="Genomic_DNA"/>
</dbReference>
<feature type="region of interest" description="Disordered" evidence="1">
    <location>
        <begin position="571"/>
        <end position="643"/>
    </location>
</feature>
<evidence type="ECO:0008006" key="4">
    <source>
        <dbReference type="Google" id="ProtNLM"/>
    </source>
</evidence>
<feature type="region of interest" description="Disordered" evidence="1">
    <location>
        <begin position="385"/>
        <end position="513"/>
    </location>
</feature>
<feature type="region of interest" description="Disordered" evidence="1">
    <location>
        <begin position="48"/>
        <end position="86"/>
    </location>
</feature>
<protein>
    <recommendedName>
        <fullName evidence="4">Erythromycin esterase</fullName>
    </recommendedName>
</protein>
<proteinExistence type="predicted"/>
<comment type="caution">
    <text evidence="2">The sequence shown here is derived from an EMBL/GenBank/DDBJ whole genome shotgun (WGS) entry which is preliminary data.</text>
</comment>
<dbReference type="RefSeq" id="XP_040659547.1">
    <property type="nucleotide sequence ID" value="XM_040798664.1"/>
</dbReference>
<dbReference type="AlphaFoldDB" id="A0A151GSW3"/>
<organism evidence="2 3">
    <name type="scientific">Drechmeria coniospora</name>
    <name type="common">Nematophagous fungus</name>
    <name type="synonym">Meria coniospora</name>
    <dbReference type="NCBI Taxonomy" id="98403"/>
    <lineage>
        <taxon>Eukaryota</taxon>
        <taxon>Fungi</taxon>
        <taxon>Dikarya</taxon>
        <taxon>Ascomycota</taxon>
        <taxon>Pezizomycotina</taxon>
        <taxon>Sordariomycetes</taxon>
        <taxon>Hypocreomycetidae</taxon>
        <taxon>Hypocreales</taxon>
        <taxon>Ophiocordycipitaceae</taxon>
        <taxon>Drechmeria</taxon>
    </lineage>
</organism>
<dbReference type="STRING" id="98403.A0A151GSW3"/>
<gene>
    <name evidence="2" type="ORF">DCS_01331</name>
</gene>
<keyword evidence="3" id="KW-1185">Reference proteome</keyword>
<dbReference type="OrthoDB" id="5204833at2759"/>
<feature type="compositionally biased region" description="Basic residues" evidence="1">
    <location>
        <begin position="1"/>
        <end position="10"/>
    </location>
</feature>
<evidence type="ECO:0000256" key="1">
    <source>
        <dbReference type="SAM" id="MobiDB-lite"/>
    </source>
</evidence>
<feature type="region of interest" description="Disordered" evidence="1">
    <location>
        <begin position="671"/>
        <end position="692"/>
    </location>
</feature>
<dbReference type="Proteomes" id="UP000076580">
    <property type="component" value="Chromosome 01"/>
</dbReference>
<evidence type="ECO:0000313" key="2">
    <source>
        <dbReference type="EMBL" id="KYK60195.1"/>
    </source>
</evidence>